<name>A0A380DKK8_STAAU</name>
<feature type="region of interest" description="Disordered" evidence="1">
    <location>
        <begin position="1"/>
        <end position="50"/>
    </location>
</feature>
<accession>A0A380DKK8</accession>
<evidence type="ECO:0000256" key="1">
    <source>
        <dbReference type="SAM" id="MobiDB-lite"/>
    </source>
</evidence>
<reference evidence="2 3" key="1">
    <citation type="submission" date="2018-06" db="EMBL/GenBank/DDBJ databases">
        <authorList>
            <consortium name="Pathogen Informatics"/>
            <person name="Doyle S."/>
        </authorList>
    </citation>
    <scope>NUCLEOTIDE SEQUENCE [LARGE SCALE GENOMIC DNA]</scope>
    <source>
        <strain evidence="2 3">NCTC5664</strain>
    </source>
</reference>
<dbReference type="RefSeq" id="WP_158697090.1">
    <property type="nucleotide sequence ID" value="NZ_CP176566.1"/>
</dbReference>
<dbReference type="AlphaFoldDB" id="A0A380DKK8"/>
<sequence length="50" mass="5859">MRENNRNNQHSQERIEKRGNPLNEGIEKKSPSTELINDIKNDIKNAKDNK</sequence>
<proteinExistence type="predicted"/>
<organism evidence="2 3">
    <name type="scientific">Staphylococcus aureus</name>
    <dbReference type="NCBI Taxonomy" id="1280"/>
    <lineage>
        <taxon>Bacteria</taxon>
        <taxon>Bacillati</taxon>
        <taxon>Bacillota</taxon>
        <taxon>Bacilli</taxon>
        <taxon>Bacillales</taxon>
        <taxon>Staphylococcaceae</taxon>
        <taxon>Staphylococcus</taxon>
    </lineage>
</organism>
<gene>
    <name evidence="2" type="ORF">NCTC5664_00490</name>
</gene>
<dbReference type="Proteomes" id="UP000254502">
    <property type="component" value="Unassembled WGS sequence"/>
</dbReference>
<evidence type="ECO:0000313" key="3">
    <source>
        <dbReference type="Proteomes" id="UP000254502"/>
    </source>
</evidence>
<protein>
    <submittedName>
        <fullName evidence="2">Uncharacterized protein</fullName>
    </submittedName>
</protein>
<dbReference type="EMBL" id="UHAQ01000002">
    <property type="protein sequence ID" value="SUK33791.1"/>
    <property type="molecule type" value="Genomic_DNA"/>
</dbReference>
<evidence type="ECO:0000313" key="2">
    <source>
        <dbReference type="EMBL" id="SUK33791.1"/>
    </source>
</evidence>